<protein>
    <submittedName>
        <fullName evidence="2">Uncharacterized protein</fullName>
    </submittedName>
</protein>
<proteinExistence type="predicted"/>
<dbReference type="AlphaFoldDB" id="A0A1V3WZ48"/>
<feature type="compositionally biased region" description="Pro residues" evidence="1">
    <location>
        <begin position="1"/>
        <end position="20"/>
    </location>
</feature>
<comment type="caution">
    <text evidence="2">The sequence shown here is derived from an EMBL/GenBank/DDBJ whole genome shotgun (WGS) entry which is preliminary data.</text>
</comment>
<reference evidence="2 3" key="1">
    <citation type="submission" date="2017-02" db="EMBL/GenBank/DDBJ databases">
        <title>Complete genome sequences of Mycobacterium kansasii strains isolated from rhesus macaques.</title>
        <authorList>
            <person name="Panda A."/>
            <person name="Nagaraj S."/>
            <person name="Zhao X."/>
            <person name="Tettelin H."/>
            <person name="Detolla L.J."/>
        </authorList>
    </citation>
    <scope>NUCLEOTIDE SEQUENCE [LARGE SCALE GENOMIC DNA]</scope>
    <source>
        <strain evidence="2 3">11-3813</strain>
    </source>
</reference>
<evidence type="ECO:0000313" key="3">
    <source>
        <dbReference type="Proteomes" id="UP000189229"/>
    </source>
</evidence>
<evidence type="ECO:0000313" key="2">
    <source>
        <dbReference type="EMBL" id="OOK72199.1"/>
    </source>
</evidence>
<feature type="region of interest" description="Disordered" evidence="1">
    <location>
        <begin position="1"/>
        <end position="64"/>
    </location>
</feature>
<sequence length="64" mass="6589">MTPHGTPPAPEAGHPPPADQPAPAGEEPRGRGLVERMTDATRKLLAARPDAGSAEEGRQPAGCR</sequence>
<gene>
    <name evidence="2" type="ORF">BZL30_5310</name>
</gene>
<name>A0A1V3WZ48_MYCKA</name>
<accession>A0A1V3WZ48</accession>
<dbReference type="Proteomes" id="UP000189229">
    <property type="component" value="Unassembled WGS sequence"/>
</dbReference>
<feature type="compositionally biased region" description="Basic and acidic residues" evidence="1">
    <location>
        <begin position="26"/>
        <end position="42"/>
    </location>
</feature>
<evidence type="ECO:0000256" key="1">
    <source>
        <dbReference type="SAM" id="MobiDB-lite"/>
    </source>
</evidence>
<organism evidence="2 3">
    <name type="scientific">Mycobacterium kansasii</name>
    <dbReference type="NCBI Taxonomy" id="1768"/>
    <lineage>
        <taxon>Bacteria</taxon>
        <taxon>Bacillati</taxon>
        <taxon>Actinomycetota</taxon>
        <taxon>Actinomycetes</taxon>
        <taxon>Mycobacteriales</taxon>
        <taxon>Mycobacteriaceae</taxon>
        <taxon>Mycobacterium</taxon>
    </lineage>
</organism>
<dbReference type="EMBL" id="MVBM01000005">
    <property type="protein sequence ID" value="OOK72199.1"/>
    <property type="molecule type" value="Genomic_DNA"/>
</dbReference>